<feature type="domain" description="Lysozyme inhibitor LprI-like N-terminal" evidence="2">
    <location>
        <begin position="28"/>
        <end position="116"/>
    </location>
</feature>
<dbReference type="InterPro" id="IPR009739">
    <property type="entry name" value="LprI-like_N"/>
</dbReference>
<keyword evidence="1" id="KW-0732">Signal</keyword>
<evidence type="ECO:0000313" key="4">
    <source>
        <dbReference type="Proteomes" id="UP000472676"/>
    </source>
</evidence>
<comment type="caution">
    <text evidence="3">The sequence shown here is derived from an EMBL/GenBank/DDBJ whole genome shotgun (WGS) entry which is preliminary data.</text>
</comment>
<dbReference type="Gene3D" id="1.20.1270.180">
    <property type="match status" value="1"/>
</dbReference>
<dbReference type="RefSeq" id="WP_166255183.1">
    <property type="nucleotide sequence ID" value="NZ_JAAMOW010000004.1"/>
</dbReference>
<evidence type="ECO:0000259" key="2">
    <source>
        <dbReference type="Pfam" id="PF07007"/>
    </source>
</evidence>
<evidence type="ECO:0000256" key="1">
    <source>
        <dbReference type="SAM" id="SignalP"/>
    </source>
</evidence>
<feature type="signal peptide" evidence="1">
    <location>
        <begin position="1"/>
        <end position="22"/>
    </location>
</feature>
<protein>
    <submittedName>
        <fullName evidence="3">DUF1311 domain-containing protein</fullName>
    </submittedName>
</protein>
<sequence length="126" mass="13802">MNRVSRFVLLVVGVFTAGAAYADLDCGNETTQQGMNICAANAARAADAALASEYQSDLKDIQADRRALLTATQEAWSSYRDAQCSLEASQFDGGTMQPFALSACRERLATERTRSLKEFWHEAIDK</sequence>
<dbReference type="AlphaFoldDB" id="A0A6M2BQZ1"/>
<gene>
    <name evidence="3" type="ORF">G7Y85_08975</name>
</gene>
<name>A0A6M2BQZ1_9GAMM</name>
<proteinExistence type="predicted"/>
<accession>A0A6M2BQZ1</accession>
<feature type="chain" id="PRO_5026683290" evidence="1">
    <location>
        <begin position="23"/>
        <end position="126"/>
    </location>
</feature>
<dbReference type="Proteomes" id="UP000472676">
    <property type="component" value="Unassembled WGS sequence"/>
</dbReference>
<dbReference type="EMBL" id="JAAMOW010000004">
    <property type="protein sequence ID" value="NGY04898.1"/>
    <property type="molecule type" value="Genomic_DNA"/>
</dbReference>
<reference evidence="3 4" key="1">
    <citation type="journal article" date="2014" name="Int. J. Syst. Evol. Microbiol.">
        <title>Solimonas terrae sp. nov., isolated from soil.</title>
        <authorList>
            <person name="Kim S.J."/>
            <person name="Moon J.Y."/>
            <person name="Weon H.Y."/>
            <person name="Ahn J.H."/>
            <person name="Chen W.M."/>
            <person name="Kwon S.W."/>
        </authorList>
    </citation>
    <scope>NUCLEOTIDE SEQUENCE [LARGE SCALE GENOMIC DNA]</scope>
    <source>
        <strain evidence="3 4">KIS83-12</strain>
    </source>
</reference>
<keyword evidence="4" id="KW-1185">Reference proteome</keyword>
<organism evidence="3 4">
    <name type="scientific">Solimonas terrae</name>
    <dbReference type="NCBI Taxonomy" id="1396819"/>
    <lineage>
        <taxon>Bacteria</taxon>
        <taxon>Pseudomonadati</taxon>
        <taxon>Pseudomonadota</taxon>
        <taxon>Gammaproteobacteria</taxon>
        <taxon>Nevskiales</taxon>
        <taxon>Nevskiaceae</taxon>
        <taxon>Solimonas</taxon>
    </lineage>
</organism>
<evidence type="ECO:0000313" key="3">
    <source>
        <dbReference type="EMBL" id="NGY04898.1"/>
    </source>
</evidence>
<dbReference type="Pfam" id="PF07007">
    <property type="entry name" value="LprI"/>
    <property type="match status" value="1"/>
</dbReference>